<dbReference type="GO" id="GO:0016020">
    <property type="term" value="C:membrane"/>
    <property type="evidence" value="ECO:0007669"/>
    <property type="project" value="UniProtKB-SubCell"/>
</dbReference>
<evidence type="ECO:0000256" key="3">
    <source>
        <dbReference type="ARBA" id="ARBA00005042"/>
    </source>
</evidence>
<keyword evidence="11" id="KW-0443">Lipid metabolism</keyword>
<dbReference type="InterPro" id="IPR048254">
    <property type="entry name" value="CDP_ALCOHOL_P_TRANSF_CS"/>
</dbReference>
<keyword evidence="9 18" id="KW-0812">Transmembrane</keyword>
<dbReference type="AlphaFoldDB" id="A0A9D1J2L1"/>
<keyword evidence="12 18" id="KW-0472">Membrane</keyword>
<dbReference type="GO" id="GO:0008444">
    <property type="term" value="F:CDP-diacylglycerol-glycerol-3-phosphate 3-phosphatidyltransferase activity"/>
    <property type="evidence" value="ECO:0007669"/>
    <property type="project" value="UniProtKB-UniRule"/>
</dbReference>
<evidence type="ECO:0000313" key="19">
    <source>
        <dbReference type="EMBL" id="HIR58239.1"/>
    </source>
</evidence>
<evidence type="ECO:0000313" key="20">
    <source>
        <dbReference type="Proteomes" id="UP000886785"/>
    </source>
</evidence>
<dbReference type="InterPro" id="IPR004570">
    <property type="entry name" value="Phosphatidylglycerol_P_synth"/>
</dbReference>
<evidence type="ECO:0000256" key="2">
    <source>
        <dbReference type="ARBA" id="ARBA00004141"/>
    </source>
</evidence>
<evidence type="ECO:0000256" key="8">
    <source>
        <dbReference type="ARBA" id="ARBA00022679"/>
    </source>
</evidence>
<evidence type="ECO:0000256" key="13">
    <source>
        <dbReference type="ARBA" id="ARBA00023209"/>
    </source>
</evidence>
<feature type="transmembrane region" description="Helical" evidence="18">
    <location>
        <begin position="153"/>
        <end position="176"/>
    </location>
</feature>
<organism evidence="19 20">
    <name type="scientific">Candidatus Gallacutalibacter pullicola</name>
    <dbReference type="NCBI Taxonomy" id="2840830"/>
    <lineage>
        <taxon>Bacteria</taxon>
        <taxon>Bacillati</taxon>
        <taxon>Bacillota</taxon>
        <taxon>Clostridia</taxon>
        <taxon>Eubacteriales</taxon>
        <taxon>Candidatus Gallacutalibacter</taxon>
    </lineage>
</organism>
<keyword evidence="8 17" id="KW-0808">Transferase</keyword>
<evidence type="ECO:0000256" key="17">
    <source>
        <dbReference type="RuleBase" id="RU003750"/>
    </source>
</evidence>
<evidence type="ECO:0000256" key="11">
    <source>
        <dbReference type="ARBA" id="ARBA00023098"/>
    </source>
</evidence>
<dbReference type="InterPro" id="IPR000462">
    <property type="entry name" value="CDP-OH_P_trans"/>
</dbReference>
<protein>
    <recommendedName>
        <fullName evidence="6 16">CDP-diacylglycerol--glycerol-3-phosphate 3-phosphatidyltransferase</fullName>
        <ecNumber evidence="5 16">2.7.8.5</ecNumber>
    </recommendedName>
</protein>
<evidence type="ECO:0000256" key="12">
    <source>
        <dbReference type="ARBA" id="ARBA00023136"/>
    </source>
</evidence>
<gene>
    <name evidence="19" type="primary">pgsA</name>
    <name evidence="19" type="ORF">IAA54_11315</name>
</gene>
<comment type="similarity">
    <text evidence="4 17">Belongs to the CDP-alcohol phosphatidyltransferase class-I family.</text>
</comment>
<dbReference type="Gene3D" id="1.20.120.1760">
    <property type="match status" value="1"/>
</dbReference>
<keyword evidence="13" id="KW-0594">Phospholipid biosynthesis</keyword>
<dbReference type="PANTHER" id="PTHR14269">
    <property type="entry name" value="CDP-DIACYLGLYCEROL--GLYCEROL-3-PHOSPHATE 3-PHOSPHATIDYLTRANSFERASE-RELATED"/>
    <property type="match status" value="1"/>
</dbReference>
<evidence type="ECO:0000256" key="7">
    <source>
        <dbReference type="ARBA" id="ARBA00022516"/>
    </source>
</evidence>
<name>A0A9D1J2L1_9FIRM</name>
<reference evidence="19" key="2">
    <citation type="journal article" date="2021" name="PeerJ">
        <title>Extensive microbial diversity within the chicken gut microbiome revealed by metagenomics and culture.</title>
        <authorList>
            <person name="Gilroy R."/>
            <person name="Ravi A."/>
            <person name="Getino M."/>
            <person name="Pursley I."/>
            <person name="Horton D.L."/>
            <person name="Alikhan N.F."/>
            <person name="Baker D."/>
            <person name="Gharbi K."/>
            <person name="Hall N."/>
            <person name="Watson M."/>
            <person name="Adriaenssens E.M."/>
            <person name="Foster-Nyarko E."/>
            <person name="Jarju S."/>
            <person name="Secka A."/>
            <person name="Antonio M."/>
            <person name="Oren A."/>
            <person name="Chaudhuri R.R."/>
            <person name="La Ragione R."/>
            <person name="Hildebrand F."/>
            <person name="Pallen M.J."/>
        </authorList>
    </citation>
    <scope>NUCLEOTIDE SEQUENCE</scope>
    <source>
        <strain evidence="19">ChiSjej1B19-7085</strain>
    </source>
</reference>
<dbReference type="PROSITE" id="PS00379">
    <property type="entry name" value="CDP_ALCOHOL_P_TRANSF"/>
    <property type="match status" value="1"/>
</dbReference>
<comment type="caution">
    <text evidence="19">The sequence shown here is derived from an EMBL/GenBank/DDBJ whole genome shotgun (WGS) entry which is preliminary data.</text>
</comment>
<evidence type="ECO:0000256" key="9">
    <source>
        <dbReference type="ARBA" id="ARBA00022692"/>
    </source>
</evidence>
<evidence type="ECO:0000256" key="10">
    <source>
        <dbReference type="ARBA" id="ARBA00022989"/>
    </source>
</evidence>
<dbReference type="InterPro" id="IPR050324">
    <property type="entry name" value="CDP-alcohol_PTase-I"/>
</dbReference>
<evidence type="ECO:0000256" key="15">
    <source>
        <dbReference type="ARBA" id="ARBA00048586"/>
    </source>
</evidence>
<dbReference type="GO" id="GO:0046474">
    <property type="term" value="P:glycerophospholipid biosynthetic process"/>
    <property type="evidence" value="ECO:0007669"/>
    <property type="project" value="TreeGrafter"/>
</dbReference>
<comment type="catalytic activity">
    <reaction evidence="15">
        <text>a CDP-1,2-diacyl-sn-glycerol + sn-glycerol 3-phosphate = a 1,2-diacyl-sn-glycero-3-phospho-(1'-sn-glycero-3'-phosphate) + CMP + H(+)</text>
        <dbReference type="Rhea" id="RHEA:12593"/>
        <dbReference type="ChEBI" id="CHEBI:15378"/>
        <dbReference type="ChEBI" id="CHEBI:57597"/>
        <dbReference type="ChEBI" id="CHEBI:58332"/>
        <dbReference type="ChEBI" id="CHEBI:60110"/>
        <dbReference type="ChEBI" id="CHEBI:60377"/>
        <dbReference type="EC" id="2.7.8.5"/>
    </reaction>
</comment>
<sequence length="184" mass="20758">MNLPNKLTIFRMVLVPFFVAAVLWESLPHHYLIAFLIFAAASYTDHLDGKIARRDNLITNFGKFMDPLADKILVISALVCFVSLDLTNVWFVVIIIAREFMVTSIRLLAAERGLVIAANIWGKAKTVSQIIAILVILLLQYIQDFLASPVPAFYWIGELLMLICTIFTILSGLVYLRQNRSVLS</sequence>
<comment type="function">
    <text evidence="1">This protein catalyzes the committed step to the synthesis of the acidic phospholipids.</text>
</comment>
<comment type="subcellular location">
    <subcellularLocation>
        <location evidence="2">Membrane</location>
        <topology evidence="2">Multi-pass membrane protein</topology>
    </subcellularLocation>
</comment>
<keyword evidence="14" id="KW-1208">Phospholipid metabolism</keyword>
<evidence type="ECO:0000256" key="14">
    <source>
        <dbReference type="ARBA" id="ARBA00023264"/>
    </source>
</evidence>
<proteinExistence type="inferred from homology"/>
<dbReference type="EC" id="2.7.8.5" evidence="5 16"/>
<evidence type="ECO:0000256" key="1">
    <source>
        <dbReference type="ARBA" id="ARBA00003973"/>
    </source>
</evidence>
<accession>A0A9D1J2L1</accession>
<evidence type="ECO:0000256" key="18">
    <source>
        <dbReference type="SAM" id="Phobius"/>
    </source>
</evidence>
<dbReference type="EMBL" id="DVHF01000145">
    <property type="protein sequence ID" value="HIR58239.1"/>
    <property type="molecule type" value="Genomic_DNA"/>
</dbReference>
<keyword evidence="10 18" id="KW-1133">Transmembrane helix</keyword>
<feature type="transmembrane region" description="Helical" evidence="18">
    <location>
        <begin position="68"/>
        <end position="84"/>
    </location>
</feature>
<evidence type="ECO:0000256" key="16">
    <source>
        <dbReference type="NCBIfam" id="TIGR00560"/>
    </source>
</evidence>
<dbReference type="Proteomes" id="UP000886785">
    <property type="component" value="Unassembled WGS sequence"/>
</dbReference>
<dbReference type="PANTHER" id="PTHR14269:SF62">
    <property type="entry name" value="CDP-DIACYLGLYCEROL--GLYCEROL-3-PHOSPHATE 3-PHOSPHATIDYLTRANSFERASE 1, CHLOROPLASTIC"/>
    <property type="match status" value="1"/>
</dbReference>
<dbReference type="InterPro" id="IPR043130">
    <property type="entry name" value="CDP-OH_PTrfase_TM_dom"/>
</dbReference>
<evidence type="ECO:0000256" key="4">
    <source>
        <dbReference type="ARBA" id="ARBA00010441"/>
    </source>
</evidence>
<dbReference type="PIRSF" id="PIRSF000847">
    <property type="entry name" value="Phos_ph_gly_syn"/>
    <property type="match status" value="1"/>
</dbReference>
<feature type="transmembrane region" description="Helical" evidence="18">
    <location>
        <begin position="7"/>
        <end position="24"/>
    </location>
</feature>
<evidence type="ECO:0000256" key="6">
    <source>
        <dbReference type="ARBA" id="ARBA00014944"/>
    </source>
</evidence>
<reference evidence="19" key="1">
    <citation type="submission" date="2020-10" db="EMBL/GenBank/DDBJ databases">
        <authorList>
            <person name="Gilroy R."/>
        </authorList>
    </citation>
    <scope>NUCLEOTIDE SEQUENCE</scope>
    <source>
        <strain evidence="19">ChiSjej1B19-7085</strain>
    </source>
</reference>
<dbReference type="Pfam" id="PF01066">
    <property type="entry name" value="CDP-OH_P_transf"/>
    <property type="match status" value="1"/>
</dbReference>
<dbReference type="NCBIfam" id="TIGR00560">
    <property type="entry name" value="pgsA"/>
    <property type="match status" value="1"/>
</dbReference>
<evidence type="ECO:0000256" key="5">
    <source>
        <dbReference type="ARBA" id="ARBA00013170"/>
    </source>
</evidence>
<keyword evidence="7" id="KW-0444">Lipid biosynthesis</keyword>
<comment type="pathway">
    <text evidence="3">Phospholipid metabolism; phosphatidylglycerol biosynthesis; phosphatidylglycerol from CDP-diacylglycerol: step 1/2.</text>
</comment>